<accession>A0A4R4PNA2</accession>
<feature type="transmembrane region" description="Helical" evidence="1">
    <location>
        <begin position="39"/>
        <end position="60"/>
    </location>
</feature>
<evidence type="ECO:0000256" key="1">
    <source>
        <dbReference type="SAM" id="Phobius"/>
    </source>
</evidence>
<reference evidence="2 3" key="1">
    <citation type="submission" date="2019-03" db="EMBL/GenBank/DDBJ databases">
        <title>Draft genome sequences of novel Actinobacteria.</title>
        <authorList>
            <person name="Sahin N."/>
            <person name="Ay H."/>
            <person name="Saygin H."/>
        </authorList>
    </citation>
    <scope>NUCLEOTIDE SEQUENCE [LARGE SCALE GENOMIC DNA]</scope>
    <source>
        <strain evidence="2 3">JCM 30547</strain>
    </source>
</reference>
<dbReference type="OrthoDB" id="3821186at2"/>
<evidence type="ECO:0000313" key="3">
    <source>
        <dbReference type="Proteomes" id="UP000295075"/>
    </source>
</evidence>
<protein>
    <submittedName>
        <fullName evidence="2">Uncharacterized protein</fullName>
    </submittedName>
</protein>
<dbReference type="EMBL" id="SMKA01000160">
    <property type="protein sequence ID" value="TDC23606.1"/>
    <property type="molecule type" value="Genomic_DNA"/>
</dbReference>
<sequence>MTDLLKDTLTARAAGSEPPPLDLDALMATGDRRIRRRRIGAALGTAFVAAAVVAAGLVAVRATGDQAPVAGLPFEERRPTYAVGGVIHFGDTTIDTGIKELGQLARTNLGFLYLELNGTTLYLTDGRSSHTVAEVHSGTELFAAGDFAGWTEPIQGGTRTVVVNLRTNQIVHSTPTRTDDFEPLTPSSRRTLVGLDDRYAYFDSAKGVLRVDLHSTKSTLIPLSGVPVQSVAASAGRYVFVSPGLGTTGRSLVLRGGGASPGTPYALEAFKDSAWQAAVRISTNGSYLSVAPNGDAPNLYDATGIRLAVSGPEPRVFGHWLSDSTFVAAGGSDLLTCAVATQVVTCQVTAHDFVPRDQMLALSTN</sequence>
<comment type="caution">
    <text evidence="2">The sequence shown here is derived from an EMBL/GenBank/DDBJ whole genome shotgun (WGS) entry which is preliminary data.</text>
</comment>
<dbReference type="RefSeq" id="WP_132411695.1">
    <property type="nucleotide sequence ID" value="NZ_SMKA01000160.1"/>
</dbReference>
<proteinExistence type="predicted"/>
<dbReference type="Proteomes" id="UP000295075">
    <property type="component" value="Unassembled WGS sequence"/>
</dbReference>
<gene>
    <name evidence="2" type="ORF">E1261_28075</name>
</gene>
<keyword evidence="3" id="KW-1185">Reference proteome</keyword>
<keyword evidence="1" id="KW-1133">Transmembrane helix</keyword>
<dbReference type="AlphaFoldDB" id="A0A4R4PNA2"/>
<evidence type="ECO:0000313" key="2">
    <source>
        <dbReference type="EMBL" id="TDC23606.1"/>
    </source>
</evidence>
<keyword evidence="1" id="KW-0812">Transmembrane</keyword>
<keyword evidence="1" id="KW-0472">Membrane</keyword>
<name>A0A4R4PNA2_9ACTN</name>
<organism evidence="2 3">
    <name type="scientific">Kribbella albertanoniae</name>
    <dbReference type="NCBI Taxonomy" id="1266829"/>
    <lineage>
        <taxon>Bacteria</taxon>
        <taxon>Bacillati</taxon>
        <taxon>Actinomycetota</taxon>
        <taxon>Actinomycetes</taxon>
        <taxon>Propionibacteriales</taxon>
        <taxon>Kribbellaceae</taxon>
        <taxon>Kribbella</taxon>
    </lineage>
</organism>